<reference evidence="2" key="1">
    <citation type="journal article" date="2019" name="Int. J. Syst. Evol. Microbiol.">
        <title>The Global Catalogue of Microorganisms (GCM) 10K type strain sequencing project: providing services to taxonomists for standard genome sequencing and annotation.</title>
        <authorList>
            <consortium name="The Broad Institute Genomics Platform"/>
            <consortium name="The Broad Institute Genome Sequencing Center for Infectious Disease"/>
            <person name="Wu L."/>
            <person name="Ma J."/>
        </authorList>
    </citation>
    <scope>NUCLEOTIDE SEQUENCE [LARGE SCALE GENOMIC DNA]</scope>
    <source>
        <strain evidence="2">JCM 17975</strain>
    </source>
</reference>
<gene>
    <name evidence="1" type="ORF">GCM10023198_57960</name>
</gene>
<accession>A0ABP8YDR7</accession>
<evidence type="ECO:0000313" key="2">
    <source>
        <dbReference type="Proteomes" id="UP001500843"/>
    </source>
</evidence>
<evidence type="ECO:0008006" key="3">
    <source>
        <dbReference type="Google" id="ProtNLM"/>
    </source>
</evidence>
<proteinExistence type="predicted"/>
<name>A0ABP8YDR7_9MICO</name>
<dbReference type="EMBL" id="BAABHM010000038">
    <property type="protein sequence ID" value="GAA4725332.1"/>
    <property type="molecule type" value="Genomic_DNA"/>
</dbReference>
<keyword evidence="2" id="KW-1185">Reference proteome</keyword>
<dbReference type="RefSeq" id="WP_253868471.1">
    <property type="nucleotide sequence ID" value="NZ_BAABHM010000038.1"/>
</dbReference>
<sequence>MTSEPDMLPNVSSLPAWLVPSVYLNWSEDWLGEAVAIASRSHEHRLPGGADGPQRGDVVVTVVGSEPGIVAAVELMGTSQGEDWVSDEVFGPDKPVVWDDLFNGAAAYARSSGWLPQEHARLVLDGIAHQYKHGATGTLDAGNCETDELSPNLHVLRLLGHKQVAGADLRREERCASCERFVDVMQLRPHDDGAHTGETGERPLGELIEQTFLVCGPCHALLHPHPVLSQRAQMRPSCPSCGQRGATKRIVWGQAIHDNMKLEPDVVYGGFDTPVPTPDWYCPECYANFSSGAVAQRALGDLPEAAPVPVPVGAGPVGTPPSGEDLWVPEV</sequence>
<organism evidence="1 2">
    <name type="scientific">Promicromonospora umidemergens</name>
    <dbReference type="NCBI Taxonomy" id="629679"/>
    <lineage>
        <taxon>Bacteria</taxon>
        <taxon>Bacillati</taxon>
        <taxon>Actinomycetota</taxon>
        <taxon>Actinomycetes</taxon>
        <taxon>Micrococcales</taxon>
        <taxon>Promicromonosporaceae</taxon>
        <taxon>Promicromonospora</taxon>
    </lineage>
</organism>
<comment type="caution">
    <text evidence="1">The sequence shown here is derived from an EMBL/GenBank/DDBJ whole genome shotgun (WGS) entry which is preliminary data.</text>
</comment>
<dbReference type="Proteomes" id="UP001500843">
    <property type="component" value="Unassembled WGS sequence"/>
</dbReference>
<protein>
    <recommendedName>
        <fullName evidence="3">C2H2-type domain-containing protein</fullName>
    </recommendedName>
</protein>
<evidence type="ECO:0000313" key="1">
    <source>
        <dbReference type="EMBL" id="GAA4725332.1"/>
    </source>
</evidence>